<dbReference type="NCBIfam" id="NF040713">
    <property type="entry name" value="ZapE"/>
    <property type="match status" value="1"/>
</dbReference>
<dbReference type="SUPFAM" id="SSF52540">
    <property type="entry name" value="P-loop containing nucleoside triphosphate hydrolases"/>
    <property type="match status" value="1"/>
</dbReference>
<keyword evidence="5" id="KW-1185">Reference proteome</keyword>
<dbReference type="GO" id="GO:0016887">
    <property type="term" value="F:ATP hydrolysis activity"/>
    <property type="evidence" value="ECO:0007669"/>
    <property type="project" value="InterPro"/>
</dbReference>
<evidence type="ECO:0000313" key="4">
    <source>
        <dbReference type="EMBL" id="GGE27143.1"/>
    </source>
</evidence>
<keyword evidence="4" id="KW-0131">Cell cycle</keyword>
<dbReference type="EMBL" id="BMCP01000001">
    <property type="protein sequence ID" value="GGE27143.1"/>
    <property type="molecule type" value="Genomic_DNA"/>
</dbReference>
<comment type="caution">
    <text evidence="4">The sequence shown here is derived from an EMBL/GenBank/DDBJ whole genome shotgun (WGS) entry which is preliminary data.</text>
</comment>
<keyword evidence="4" id="KW-0132">Cell division</keyword>
<dbReference type="Proteomes" id="UP000602745">
    <property type="component" value="Unassembled WGS sequence"/>
</dbReference>
<evidence type="ECO:0000256" key="2">
    <source>
        <dbReference type="ARBA" id="ARBA00022840"/>
    </source>
</evidence>
<name>A0A8J2YB83_9RHOB</name>
<evidence type="ECO:0000256" key="1">
    <source>
        <dbReference type="ARBA" id="ARBA00022741"/>
    </source>
</evidence>
<dbReference type="GO" id="GO:0005737">
    <property type="term" value="C:cytoplasm"/>
    <property type="evidence" value="ECO:0007669"/>
    <property type="project" value="TreeGrafter"/>
</dbReference>
<proteinExistence type="predicted"/>
<feature type="region of interest" description="Disordered" evidence="3">
    <location>
        <begin position="369"/>
        <end position="389"/>
    </location>
</feature>
<sequence>MTDTVLERYAALVAAGELTRDPAQEHAARALDGINAALAGYRLGRKTSALGWLFARKAPEAPKGLYIWGEVGRGKTMLMDLFFERAPVRRKRRVHFNAFMADVHARVHAWRQQLAAGDVKGSDPIAPVAEALAEEAWLLCFDEFQVTDIADAMILGRLFERLFEKGVVVIATSNVAPSNLYRHGLNRALFLPFIAIVEEHMRVLRLDAAEDFRLIKLEGVPVWHVPADEKAAEALDDVFMRLAVGAPPAPVTLNVLGRTVTAPRAAMGVARFTFAELCDQPLAAADYLAIAERFHTLIIDAIPQLTEEKRNPTKRFILLIDTLYESHVKLIASAAAEPESLLADGNHHAFEFQRTLSRLTEMRSAAWLAAPHGRGEEPRDAGTGGLAET</sequence>
<dbReference type="Gene3D" id="3.40.50.300">
    <property type="entry name" value="P-loop containing nucleotide triphosphate hydrolases"/>
    <property type="match status" value="1"/>
</dbReference>
<dbReference type="GO" id="GO:0005524">
    <property type="term" value="F:ATP binding"/>
    <property type="evidence" value="ECO:0007669"/>
    <property type="project" value="UniProtKB-KW"/>
</dbReference>
<dbReference type="AlphaFoldDB" id="A0A8J2YB83"/>
<evidence type="ECO:0000256" key="3">
    <source>
        <dbReference type="SAM" id="MobiDB-lite"/>
    </source>
</evidence>
<dbReference type="InterPro" id="IPR005654">
    <property type="entry name" value="ATPase_AFG1-like"/>
</dbReference>
<dbReference type="PANTHER" id="PTHR12169">
    <property type="entry name" value="ATPASE N2B"/>
    <property type="match status" value="1"/>
</dbReference>
<keyword evidence="1" id="KW-0547">Nucleotide-binding</keyword>
<protein>
    <submittedName>
        <fullName evidence="4">Cell division protein ZapE</fullName>
    </submittedName>
</protein>
<keyword evidence="2" id="KW-0067">ATP-binding</keyword>
<evidence type="ECO:0000313" key="5">
    <source>
        <dbReference type="Proteomes" id="UP000602745"/>
    </source>
</evidence>
<accession>A0A8J2YB83</accession>
<reference evidence="4" key="1">
    <citation type="journal article" date="2014" name="Int. J. Syst. Evol. Microbiol.">
        <title>Complete genome sequence of Corynebacterium casei LMG S-19264T (=DSM 44701T), isolated from a smear-ripened cheese.</title>
        <authorList>
            <consortium name="US DOE Joint Genome Institute (JGI-PGF)"/>
            <person name="Walter F."/>
            <person name="Albersmeier A."/>
            <person name="Kalinowski J."/>
            <person name="Ruckert C."/>
        </authorList>
    </citation>
    <scope>NUCLEOTIDE SEQUENCE</scope>
    <source>
        <strain evidence="4">CCM 7684</strain>
    </source>
</reference>
<dbReference type="InterPro" id="IPR027417">
    <property type="entry name" value="P-loop_NTPase"/>
</dbReference>
<dbReference type="Pfam" id="PF03969">
    <property type="entry name" value="AFG1_ATPase"/>
    <property type="match status" value="1"/>
</dbReference>
<reference evidence="4" key="2">
    <citation type="submission" date="2020-09" db="EMBL/GenBank/DDBJ databases">
        <authorList>
            <person name="Sun Q."/>
            <person name="Sedlacek I."/>
        </authorList>
    </citation>
    <scope>NUCLEOTIDE SEQUENCE</scope>
    <source>
        <strain evidence="4">CCM 7684</strain>
    </source>
</reference>
<organism evidence="4 5">
    <name type="scientific">Agaricicola taiwanensis</name>
    <dbReference type="NCBI Taxonomy" id="591372"/>
    <lineage>
        <taxon>Bacteria</taxon>
        <taxon>Pseudomonadati</taxon>
        <taxon>Pseudomonadota</taxon>
        <taxon>Alphaproteobacteria</taxon>
        <taxon>Rhodobacterales</taxon>
        <taxon>Paracoccaceae</taxon>
        <taxon>Agaricicola</taxon>
    </lineage>
</organism>
<dbReference type="GO" id="GO:0051301">
    <property type="term" value="P:cell division"/>
    <property type="evidence" value="ECO:0007669"/>
    <property type="project" value="UniProtKB-KW"/>
</dbReference>
<dbReference type="PANTHER" id="PTHR12169:SF6">
    <property type="entry name" value="AFG1-LIKE ATPASE"/>
    <property type="match status" value="1"/>
</dbReference>
<gene>
    <name evidence="4" type="ORF">GCM10007276_00360</name>
</gene>
<dbReference type="RefSeq" id="WP_188407667.1">
    <property type="nucleotide sequence ID" value="NZ_BMCP01000001.1"/>
</dbReference>